<name>I4B282_TURPD</name>
<evidence type="ECO:0000313" key="3">
    <source>
        <dbReference type="EMBL" id="AFM11389.1"/>
    </source>
</evidence>
<sequence length="502" mass="54107">MKNTLRAAVAAALLAAMPVHASINLFRTSIPAQAAVNSVFVFDTWDYLVTPAFYSWQNDDAISSVYTPDQYDRQTFVMGGRNTVGLPLYWAVGLKNERSKSQNYDPTQQASFESTTGQSHFRGSLGTKFGTFGVGLIGEYLDNAIVRKDTNDGTTYSAGAEINDKTSNRMRAGLNIGQSLDRKIVWSLGVAMRQNGGTFDQTTAGAINSGTLASALTSGQLRRPQNTQYLEATTFGWITLTKRGERLYWRGNFSHQLKGDVDVRRTSGTTVETAKLDENDNRGEAYLGYAMAWPLSDVARFYIGPEIGATYSAITTMATNGAQGFSGGILGFTGNNQRLQENTSTLAGKFNLPIVFQLPVVTNILTLQAGWYPEITVYSQTVREQTDSLATPAKTVDARSSRYLQANVEKYGAGLTYTPVNRLKIHLLFTTITNSDAVGQTDRVDVSRVSVGVDYVFAPDAPKEAAEAAAAPSLPDAAAEQPAAAPAPAKGALGKAAGNKKK</sequence>
<dbReference type="EMBL" id="CP002959">
    <property type="protein sequence ID" value="AFM11389.1"/>
    <property type="molecule type" value="Genomic_DNA"/>
</dbReference>
<protein>
    <submittedName>
        <fullName evidence="3">Uncharacterized protein</fullName>
    </submittedName>
</protein>
<keyword evidence="2" id="KW-0732">Signal</keyword>
<feature type="signal peptide" evidence="2">
    <location>
        <begin position="1"/>
        <end position="21"/>
    </location>
</feature>
<feature type="region of interest" description="Disordered" evidence="1">
    <location>
        <begin position="466"/>
        <end position="502"/>
    </location>
</feature>
<evidence type="ECO:0000256" key="2">
    <source>
        <dbReference type="SAM" id="SignalP"/>
    </source>
</evidence>
<organism evidence="3 4">
    <name type="scientific">Turneriella parva (strain ATCC BAA-1111 / DSM 21527 / NCTC 11395 / H)</name>
    <name type="common">Leptospira parva</name>
    <dbReference type="NCBI Taxonomy" id="869212"/>
    <lineage>
        <taxon>Bacteria</taxon>
        <taxon>Pseudomonadati</taxon>
        <taxon>Spirochaetota</taxon>
        <taxon>Spirochaetia</taxon>
        <taxon>Leptospirales</taxon>
        <taxon>Leptospiraceae</taxon>
        <taxon>Turneriella</taxon>
    </lineage>
</organism>
<dbReference type="STRING" id="869212.Turpa_0738"/>
<dbReference type="HOGENOM" id="CLU_542834_0_0_12"/>
<reference evidence="3 4" key="1">
    <citation type="submission" date="2012-06" db="EMBL/GenBank/DDBJ databases">
        <title>The complete chromosome of genome of Turneriella parva DSM 21527.</title>
        <authorList>
            <consortium name="US DOE Joint Genome Institute (JGI-PGF)"/>
            <person name="Lucas S."/>
            <person name="Han J."/>
            <person name="Lapidus A."/>
            <person name="Bruce D."/>
            <person name="Goodwin L."/>
            <person name="Pitluck S."/>
            <person name="Peters L."/>
            <person name="Kyrpides N."/>
            <person name="Mavromatis K."/>
            <person name="Ivanova N."/>
            <person name="Mikhailova N."/>
            <person name="Chertkov O."/>
            <person name="Detter J.C."/>
            <person name="Tapia R."/>
            <person name="Han C."/>
            <person name="Land M."/>
            <person name="Hauser L."/>
            <person name="Markowitz V."/>
            <person name="Cheng J.-F."/>
            <person name="Hugenholtz P."/>
            <person name="Woyke T."/>
            <person name="Wu D."/>
            <person name="Gronow S."/>
            <person name="Wellnitz S."/>
            <person name="Brambilla E."/>
            <person name="Klenk H.-P."/>
            <person name="Eisen J.A."/>
        </authorList>
    </citation>
    <scope>NUCLEOTIDE SEQUENCE [LARGE SCALE GENOMIC DNA]</scope>
    <source>
        <strain evidence="4">ATCC BAA-1111 / DSM 21527 / NCTC 11395 / H</strain>
    </source>
</reference>
<feature type="chain" id="PRO_5003686346" evidence="2">
    <location>
        <begin position="22"/>
        <end position="502"/>
    </location>
</feature>
<gene>
    <name evidence="3" type="ordered locus">Turpa_0738</name>
</gene>
<proteinExistence type="predicted"/>
<keyword evidence="4" id="KW-1185">Reference proteome</keyword>
<evidence type="ECO:0000313" key="4">
    <source>
        <dbReference type="Proteomes" id="UP000006048"/>
    </source>
</evidence>
<dbReference type="Proteomes" id="UP000006048">
    <property type="component" value="Chromosome"/>
</dbReference>
<dbReference type="RefSeq" id="WP_014801907.1">
    <property type="nucleotide sequence ID" value="NC_018020.1"/>
</dbReference>
<dbReference type="AlphaFoldDB" id="I4B282"/>
<evidence type="ECO:0000256" key="1">
    <source>
        <dbReference type="SAM" id="MobiDB-lite"/>
    </source>
</evidence>
<accession>I4B282</accession>
<feature type="compositionally biased region" description="Low complexity" evidence="1">
    <location>
        <begin position="467"/>
        <end position="502"/>
    </location>
</feature>
<dbReference type="KEGG" id="tpx:Turpa_0738"/>